<organism evidence="2 3">
    <name type="scientific">Dendrobium catenatum</name>
    <dbReference type="NCBI Taxonomy" id="906689"/>
    <lineage>
        <taxon>Eukaryota</taxon>
        <taxon>Viridiplantae</taxon>
        <taxon>Streptophyta</taxon>
        <taxon>Embryophyta</taxon>
        <taxon>Tracheophyta</taxon>
        <taxon>Spermatophyta</taxon>
        <taxon>Magnoliopsida</taxon>
        <taxon>Liliopsida</taxon>
        <taxon>Asparagales</taxon>
        <taxon>Orchidaceae</taxon>
        <taxon>Epidendroideae</taxon>
        <taxon>Malaxideae</taxon>
        <taxon>Dendrobiinae</taxon>
        <taxon>Dendrobium</taxon>
    </lineage>
</organism>
<keyword evidence="1" id="KW-0732">Signal</keyword>
<evidence type="ECO:0000313" key="2">
    <source>
        <dbReference type="EMBL" id="PKU77955.1"/>
    </source>
</evidence>
<dbReference type="Gene3D" id="3.20.20.80">
    <property type="entry name" value="Glycosidases"/>
    <property type="match status" value="1"/>
</dbReference>
<dbReference type="AlphaFoldDB" id="A0A2I0WQK9"/>
<proteinExistence type="predicted"/>
<dbReference type="InterPro" id="IPR017853">
    <property type="entry name" value="GH"/>
</dbReference>
<evidence type="ECO:0000313" key="3">
    <source>
        <dbReference type="Proteomes" id="UP000233837"/>
    </source>
</evidence>
<accession>A0A2I0WQK9</accession>
<protein>
    <submittedName>
        <fullName evidence="2">Mannan endo-1,4-beta-mannosidase 7</fullName>
    </submittedName>
</protein>
<dbReference type="Proteomes" id="UP000233837">
    <property type="component" value="Unassembled WGS sequence"/>
</dbReference>
<gene>
    <name evidence="2" type="primary">MAN7</name>
    <name evidence="2" type="ORF">MA16_Dca011575</name>
</gene>
<evidence type="ECO:0000256" key="1">
    <source>
        <dbReference type="SAM" id="SignalP"/>
    </source>
</evidence>
<feature type="chain" id="PRO_5014123819" evidence="1">
    <location>
        <begin position="25"/>
        <end position="112"/>
    </location>
</feature>
<dbReference type="STRING" id="906689.A0A2I0WQK9"/>
<dbReference type="InterPro" id="IPR045053">
    <property type="entry name" value="MAN-like"/>
</dbReference>
<dbReference type="PANTHER" id="PTHR31451:SF60">
    <property type="entry name" value="MANNAN ENDO-1,4-BETA-MANNOSIDASE 1"/>
    <property type="match status" value="1"/>
</dbReference>
<reference evidence="2 3" key="1">
    <citation type="journal article" date="2016" name="Sci. Rep.">
        <title>The Dendrobium catenatum Lindl. genome sequence provides insights into polysaccharide synthase, floral development and adaptive evolution.</title>
        <authorList>
            <person name="Zhang G.Q."/>
            <person name="Xu Q."/>
            <person name="Bian C."/>
            <person name="Tsai W.C."/>
            <person name="Yeh C.M."/>
            <person name="Liu K.W."/>
            <person name="Yoshida K."/>
            <person name="Zhang L.S."/>
            <person name="Chang S.B."/>
            <person name="Chen F."/>
            <person name="Shi Y."/>
            <person name="Su Y.Y."/>
            <person name="Zhang Y.Q."/>
            <person name="Chen L.J."/>
            <person name="Yin Y."/>
            <person name="Lin M."/>
            <person name="Huang H."/>
            <person name="Deng H."/>
            <person name="Wang Z.W."/>
            <person name="Zhu S.L."/>
            <person name="Zhao X."/>
            <person name="Deng C."/>
            <person name="Niu S.C."/>
            <person name="Huang J."/>
            <person name="Wang M."/>
            <person name="Liu G.H."/>
            <person name="Yang H.J."/>
            <person name="Xiao X.J."/>
            <person name="Hsiao Y.Y."/>
            <person name="Wu W.L."/>
            <person name="Chen Y.Y."/>
            <person name="Mitsuda N."/>
            <person name="Ohme-Takagi M."/>
            <person name="Luo Y.B."/>
            <person name="Van de Peer Y."/>
            <person name="Liu Z.J."/>
        </authorList>
    </citation>
    <scope>NUCLEOTIDE SEQUENCE [LARGE SCALE GENOMIC DNA]</scope>
    <source>
        <tissue evidence="2">The whole plant</tissue>
    </source>
</reference>
<feature type="signal peptide" evidence="1">
    <location>
        <begin position="1"/>
        <end position="24"/>
    </location>
</feature>
<dbReference type="SUPFAM" id="SSF51445">
    <property type="entry name" value="(Trans)glycosidases"/>
    <property type="match status" value="1"/>
</dbReference>
<sequence length="112" mass="12381">MMRVITLLGVFLILLLCQNQHAKAAESFIRTNGVHFMLNGNPLFFNGFNAYWLMNMASDPSQRDKVSTAFKEASINGLTVARTWAFNDGGSNALQYSPGSYNEQTVPSVLDS</sequence>
<reference evidence="2 3" key="2">
    <citation type="journal article" date="2017" name="Nature">
        <title>The Apostasia genome and the evolution of orchids.</title>
        <authorList>
            <person name="Zhang G.Q."/>
            <person name="Liu K.W."/>
            <person name="Li Z."/>
            <person name="Lohaus R."/>
            <person name="Hsiao Y.Y."/>
            <person name="Niu S.C."/>
            <person name="Wang J.Y."/>
            <person name="Lin Y.C."/>
            <person name="Xu Q."/>
            <person name="Chen L.J."/>
            <person name="Yoshida K."/>
            <person name="Fujiwara S."/>
            <person name="Wang Z.W."/>
            <person name="Zhang Y.Q."/>
            <person name="Mitsuda N."/>
            <person name="Wang M."/>
            <person name="Liu G.H."/>
            <person name="Pecoraro L."/>
            <person name="Huang H.X."/>
            <person name="Xiao X.J."/>
            <person name="Lin M."/>
            <person name="Wu X.Y."/>
            <person name="Wu W.L."/>
            <person name="Chen Y.Y."/>
            <person name="Chang S.B."/>
            <person name="Sakamoto S."/>
            <person name="Ohme-Takagi M."/>
            <person name="Yagi M."/>
            <person name="Zeng S.J."/>
            <person name="Shen C.Y."/>
            <person name="Yeh C.M."/>
            <person name="Luo Y.B."/>
            <person name="Tsai W.C."/>
            <person name="Van de Peer Y."/>
            <person name="Liu Z.J."/>
        </authorList>
    </citation>
    <scope>NUCLEOTIDE SEQUENCE [LARGE SCALE GENOMIC DNA]</scope>
    <source>
        <tissue evidence="2">The whole plant</tissue>
    </source>
</reference>
<dbReference type="GO" id="GO:0016985">
    <property type="term" value="F:mannan endo-1,4-beta-mannosidase activity"/>
    <property type="evidence" value="ECO:0007669"/>
    <property type="project" value="UniProtKB-EC"/>
</dbReference>
<name>A0A2I0WQK9_9ASPA</name>
<keyword evidence="3" id="KW-1185">Reference proteome</keyword>
<dbReference type="EMBL" id="KZ502480">
    <property type="protein sequence ID" value="PKU77955.1"/>
    <property type="molecule type" value="Genomic_DNA"/>
</dbReference>
<dbReference type="PANTHER" id="PTHR31451">
    <property type="match status" value="1"/>
</dbReference>